<dbReference type="PANTHER" id="PTHR46268:SF6">
    <property type="entry name" value="UNIVERSAL STRESS PROTEIN UP12"/>
    <property type="match status" value="1"/>
</dbReference>
<dbReference type="Pfam" id="PF00582">
    <property type="entry name" value="Usp"/>
    <property type="match status" value="1"/>
</dbReference>
<dbReference type="PANTHER" id="PTHR46268">
    <property type="entry name" value="STRESS RESPONSE PROTEIN NHAX"/>
    <property type="match status" value="1"/>
</dbReference>
<evidence type="ECO:0000256" key="1">
    <source>
        <dbReference type="ARBA" id="ARBA00008791"/>
    </source>
</evidence>
<dbReference type="SUPFAM" id="SSF52402">
    <property type="entry name" value="Adenine nucleotide alpha hydrolases-like"/>
    <property type="match status" value="1"/>
</dbReference>
<comment type="similarity">
    <text evidence="1">Belongs to the universal stress protein A family.</text>
</comment>
<sequence>MVIVVGIDGSGTSLRAGAYAVGMARRQGARLIGVFVRPPSGGTLSLGDPFGASIASAFARPEAVESEFRDTLRRERLAVDFETVVRTGDPFTELCQVATERWADAVVVGRSERILHRIAGSVADRLVRCGRWPVTVVP</sequence>
<evidence type="ECO:0000313" key="3">
    <source>
        <dbReference type="EMBL" id="GIF04964.1"/>
    </source>
</evidence>
<dbReference type="Gene3D" id="3.40.50.620">
    <property type="entry name" value="HUPs"/>
    <property type="match status" value="1"/>
</dbReference>
<accession>A0A919N603</accession>
<evidence type="ECO:0000313" key="4">
    <source>
        <dbReference type="Proteomes" id="UP000629619"/>
    </source>
</evidence>
<comment type="caution">
    <text evidence="3">The sequence shown here is derived from an EMBL/GenBank/DDBJ whole genome shotgun (WGS) entry which is preliminary data.</text>
</comment>
<dbReference type="InterPro" id="IPR014729">
    <property type="entry name" value="Rossmann-like_a/b/a_fold"/>
</dbReference>
<protein>
    <submittedName>
        <fullName evidence="3">Universal stress protein A</fullName>
    </submittedName>
</protein>
<gene>
    <name evidence="3" type="ORF">Asi03nite_25020</name>
</gene>
<evidence type="ECO:0000259" key="2">
    <source>
        <dbReference type="Pfam" id="PF00582"/>
    </source>
</evidence>
<dbReference type="AlphaFoldDB" id="A0A919N603"/>
<dbReference type="RefSeq" id="WP_203679288.1">
    <property type="nucleotide sequence ID" value="NZ_BOMW01000023.1"/>
</dbReference>
<keyword evidence="4" id="KW-1185">Reference proteome</keyword>
<dbReference type="InterPro" id="IPR006016">
    <property type="entry name" value="UspA"/>
</dbReference>
<dbReference type="Proteomes" id="UP000629619">
    <property type="component" value="Unassembled WGS sequence"/>
</dbReference>
<organism evidence="3 4">
    <name type="scientific">Actinoplanes siamensis</name>
    <dbReference type="NCBI Taxonomy" id="1223317"/>
    <lineage>
        <taxon>Bacteria</taxon>
        <taxon>Bacillati</taxon>
        <taxon>Actinomycetota</taxon>
        <taxon>Actinomycetes</taxon>
        <taxon>Micromonosporales</taxon>
        <taxon>Micromonosporaceae</taxon>
        <taxon>Actinoplanes</taxon>
    </lineage>
</organism>
<proteinExistence type="inferred from homology"/>
<dbReference type="CDD" id="cd00293">
    <property type="entry name" value="USP-like"/>
    <property type="match status" value="1"/>
</dbReference>
<dbReference type="EMBL" id="BOMW01000023">
    <property type="protein sequence ID" value="GIF04964.1"/>
    <property type="molecule type" value="Genomic_DNA"/>
</dbReference>
<reference evidence="3" key="1">
    <citation type="submission" date="2021-01" db="EMBL/GenBank/DDBJ databases">
        <title>Whole genome shotgun sequence of Actinoplanes siamensis NBRC 109076.</title>
        <authorList>
            <person name="Komaki H."/>
            <person name="Tamura T."/>
        </authorList>
    </citation>
    <scope>NUCLEOTIDE SEQUENCE</scope>
    <source>
        <strain evidence="3">NBRC 109076</strain>
    </source>
</reference>
<name>A0A919N603_9ACTN</name>
<feature type="domain" description="UspA" evidence="2">
    <location>
        <begin position="3"/>
        <end position="138"/>
    </location>
</feature>